<reference evidence="7" key="1">
    <citation type="submission" date="2021-12" db="EMBL/GenBank/DDBJ databases">
        <title>Black yeast isolated from Biological Soil Crust.</title>
        <authorList>
            <person name="Kurbessoian T."/>
        </authorList>
    </citation>
    <scope>NUCLEOTIDE SEQUENCE</scope>
    <source>
        <strain evidence="7">CCFEE 5208</strain>
    </source>
</reference>
<dbReference type="EMBL" id="JASUXU010000012">
    <property type="protein sequence ID" value="KAK0323684.1"/>
    <property type="molecule type" value="Genomic_DNA"/>
</dbReference>
<dbReference type="GO" id="GO:0005737">
    <property type="term" value="C:cytoplasm"/>
    <property type="evidence" value="ECO:0007669"/>
    <property type="project" value="TreeGrafter"/>
</dbReference>
<gene>
    <name evidence="7" type="ORF">LTR82_005431</name>
</gene>
<keyword evidence="5" id="KW-0472">Membrane</keyword>
<dbReference type="InterPro" id="IPR036188">
    <property type="entry name" value="FAD/NAD-bd_sf"/>
</dbReference>
<accession>A0AAN6FWQ4</accession>
<evidence type="ECO:0000256" key="4">
    <source>
        <dbReference type="ARBA" id="ARBA00023002"/>
    </source>
</evidence>
<organism evidence="7 8">
    <name type="scientific">Friedmanniomyces endolithicus</name>
    <dbReference type="NCBI Taxonomy" id="329885"/>
    <lineage>
        <taxon>Eukaryota</taxon>
        <taxon>Fungi</taxon>
        <taxon>Dikarya</taxon>
        <taxon>Ascomycota</taxon>
        <taxon>Pezizomycotina</taxon>
        <taxon>Dothideomycetes</taxon>
        <taxon>Dothideomycetidae</taxon>
        <taxon>Mycosphaerellales</taxon>
        <taxon>Teratosphaeriaceae</taxon>
        <taxon>Friedmanniomyces</taxon>
    </lineage>
</organism>
<evidence type="ECO:0000313" key="7">
    <source>
        <dbReference type="EMBL" id="KAK0323684.1"/>
    </source>
</evidence>
<dbReference type="GO" id="GO:0050660">
    <property type="term" value="F:flavin adenine dinucleotide binding"/>
    <property type="evidence" value="ECO:0007669"/>
    <property type="project" value="TreeGrafter"/>
</dbReference>
<dbReference type="PRINTS" id="PR00411">
    <property type="entry name" value="PNDRDTASEI"/>
</dbReference>
<dbReference type="PRINTS" id="PR00368">
    <property type="entry name" value="FADPNR"/>
</dbReference>
<keyword evidence="2" id="KW-0285">Flavoprotein</keyword>
<evidence type="ECO:0000256" key="3">
    <source>
        <dbReference type="ARBA" id="ARBA00022827"/>
    </source>
</evidence>
<dbReference type="PANTHER" id="PTHR43735">
    <property type="entry name" value="APOPTOSIS-INDUCING FACTOR 1"/>
    <property type="match status" value="1"/>
</dbReference>
<keyword evidence="3" id="KW-0274">FAD</keyword>
<keyword evidence="5" id="KW-0812">Transmembrane</keyword>
<feature type="domain" description="FAD/NAD(P)-binding" evidence="6">
    <location>
        <begin position="52"/>
        <end position="349"/>
    </location>
</feature>
<dbReference type="AlphaFoldDB" id="A0AAN6FWQ4"/>
<feature type="transmembrane region" description="Helical" evidence="5">
    <location>
        <begin position="52"/>
        <end position="70"/>
    </location>
</feature>
<keyword evidence="4" id="KW-0560">Oxidoreductase</keyword>
<evidence type="ECO:0000256" key="2">
    <source>
        <dbReference type="ARBA" id="ARBA00022630"/>
    </source>
</evidence>
<dbReference type="InterPro" id="IPR023753">
    <property type="entry name" value="FAD/NAD-binding_dom"/>
</dbReference>
<comment type="similarity">
    <text evidence="1">Belongs to the FAD-dependent oxidoreductase family.</text>
</comment>
<dbReference type="PANTHER" id="PTHR43735:SF3">
    <property type="entry name" value="FERROPTOSIS SUPPRESSOR PROTEIN 1"/>
    <property type="match status" value="1"/>
</dbReference>
<sequence>MSAERSPDKDLPYDTAMTIIAGLSGVLLSAPVNDLTTPAIHPRDNTMSETRNIVVLGASFGGLSAAHYLCKHTLPQLIKSQDPKYELHLIDPSTHFWWHIAAPREIVSVKEMPHSKCFVPNMDGFGQYTNLKGSIHFHQGTAAGLDTNARTISFRTPSGSEETLPYYALVIATGIRSPTPLTTLQGEHTVSEKALDEMNLKLASAKDIVIAGGGPVGVETAGEIATHLNGSARITLLTGSTKLLPQLKASRALKAQKMLEKIGVTVMYGAKATGSSETSDGRTEIRLDNGKTLTADVYIPAYGVQPNTDFLPEDLKTKTGYVATNPNTLRVDAAGPRVYSAGDVSGVNKGGVLHLQASIPILGANMSHDLLADVGGSVAERKYVAKDDETQLVPIGAKTGVGAFAGWGMPGFAIAMVKGKDYFLSTMPDITEGRKWVKA</sequence>
<evidence type="ECO:0000256" key="1">
    <source>
        <dbReference type="ARBA" id="ARBA00006442"/>
    </source>
</evidence>
<feature type="transmembrane region" description="Helical" evidence="5">
    <location>
        <begin position="12"/>
        <end position="32"/>
    </location>
</feature>
<evidence type="ECO:0000256" key="5">
    <source>
        <dbReference type="SAM" id="Phobius"/>
    </source>
</evidence>
<protein>
    <recommendedName>
        <fullName evidence="6">FAD/NAD(P)-binding domain-containing protein</fullName>
    </recommendedName>
</protein>
<dbReference type="GO" id="GO:0004174">
    <property type="term" value="F:electron-transferring-flavoprotein dehydrogenase activity"/>
    <property type="evidence" value="ECO:0007669"/>
    <property type="project" value="TreeGrafter"/>
</dbReference>
<keyword evidence="5" id="KW-1133">Transmembrane helix</keyword>
<evidence type="ECO:0000259" key="6">
    <source>
        <dbReference type="Pfam" id="PF07992"/>
    </source>
</evidence>
<dbReference type="Proteomes" id="UP001168146">
    <property type="component" value="Unassembled WGS sequence"/>
</dbReference>
<name>A0AAN6FWQ4_9PEZI</name>
<dbReference type="Pfam" id="PF07992">
    <property type="entry name" value="Pyr_redox_2"/>
    <property type="match status" value="1"/>
</dbReference>
<dbReference type="SUPFAM" id="SSF51905">
    <property type="entry name" value="FAD/NAD(P)-binding domain"/>
    <property type="match status" value="1"/>
</dbReference>
<dbReference type="Gene3D" id="3.50.50.100">
    <property type="match status" value="1"/>
</dbReference>
<evidence type="ECO:0000313" key="8">
    <source>
        <dbReference type="Proteomes" id="UP001168146"/>
    </source>
</evidence>
<proteinExistence type="inferred from homology"/>
<comment type="caution">
    <text evidence="7">The sequence shown here is derived from an EMBL/GenBank/DDBJ whole genome shotgun (WGS) entry which is preliminary data.</text>
</comment>